<name>A0A246FGU1_9BACT</name>
<organism evidence="3 4">
    <name type="scientific">Hymenobacter amundsenii</name>
    <dbReference type="NCBI Taxonomy" id="2006685"/>
    <lineage>
        <taxon>Bacteria</taxon>
        <taxon>Pseudomonadati</taxon>
        <taxon>Bacteroidota</taxon>
        <taxon>Cytophagia</taxon>
        <taxon>Cytophagales</taxon>
        <taxon>Hymenobacteraceae</taxon>
        <taxon>Hymenobacter</taxon>
    </lineage>
</organism>
<feature type="domain" description="Endonuclease/exonuclease/phosphatase" evidence="1">
    <location>
        <begin position="680"/>
        <end position="873"/>
    </location>
</feature>
<keyword evidence="4" id="KW-1185">Reference proteome</keyword>
<dbReference type="Gene3D" id="2.60.40.10">
    <property type="entry name" value="Immunoglobulins"/>
    <property type="match status" value="2"/>
</dbReference>
<dbReference type="InterPro" id="IPR036691">
    <property type="entry name" value="Endo/exonu/phosph_ase_sf"/>
</dbReference>
<dbReference type="Gene3D" id="3.60.10.10">
    <property type="entry name" value="Endonuclease/exonuclease/phosphatase"/>
    <property type="match status" value="1"/>
</dbReference>
<dbReference type="Pfam" id="PF18962">
    <property type="entry name" value="Por_Secre_tail"/>
    <property type="match status" value="1"/>
</dbReference>
<dbReference type="Proteomes" id="UP000197277">
    <property type="component" value="Unassembled WGS sequence"/>
</dbReference>
<dbReference type="InterPro" id="IPR013783">
    <property type="entry name" value="Ig-like_fold"/>
</dbReference>
<reference evidence="3 4" key="1">
    <citation type="submission" date="2017-06" db="EMBL/GenBank/DDBJ databases">
        <title>Hymenobacter amundsenii sp. nov. isolated from regoliths in Antarctica.</title>
        <authorList>
            <person name="Sedlacek I."/>
            <person name="Kralova S."/>
            <person name="Pantucek R."/>
            <person name="Svec P."/>
            <person name="Holochova P."/>
            <person name="Stankova E."/>
            <person name="Vrbovska V."/>
            <person name="Busse H.-J."/>
        </authorList>
    </citation>
    <scope>NUCLEOTIDE SEQUENCE [LARGE SCALE GENOMIC DNA]</scope>
    <source>
        <strain evidence="3 4">CCM 8682</strain>
    </source>
</reference>
<dbReference type="NCBIfam" id="TIGR04183">
    <property type="entry name" value="Por_Secre_tail"/>
    <property type="match status" value="1"/>
</dbReference>
<sequence>MYLLHLGGFSANFTEHTVLFKRFICSRLLFSFSSFAPMMKRFLLLSCASLLTMTSFEARAQVTLTTSPYVETFDGLANGLPAGFSIYTGATPTKVGTAATLTAAPTAWNNTSGAFKNFASATGLSSTASSADQAAATNRALGVRQTGSFGDGTDAGPAFVFQAANTTGKTDFALSFKLQSLDNSVGRTTTWQVDYGTGATPSAFTQLGSTSTTGPTFSNEVITASFGGALDNRTGPVWIRIVAPTSTTGSGSRPSSAIDDFSLSWNANASAPALAVTPATLDFGKQTINLPSAAKTFTLTGTNLTAAATVTTAAPFAVSKDGTTFGTSVVYSVAELAQPQQVFVRFTPTTLGQVSGPATGTATVSSTGATNRTVALSGAGNDPTQTVYDFNACTGSTMLSDGWIQFSVTGAQTWACTAFGRDPNNPTSTAAYPNAVQMNGFSGGNVANEDWLISPALNLTSTSFPLLSYWTRTAFNGPSLRLLVSTTYSGTGSPNATGVTWTDLNANFPATASNVWQNDNLDLSGYKQAGVYVAFVYTSTTNGAARWTVDDVVLTNSATPAPPAVRLDRQNLAFGYQAVSTAATQVVTLTTTNLTGPLTVNSSNAAFQVSKDGIAFSSSLTYTQAEANNQQVSIRVRFLPTQASTTYAATLTVATTGVTTQTINLSGNTYDAAKTLEVVNWNVEWFGSTATGQGPTDVELQQTNVTSVLKSLAADVFVLQEVVDTVRLRNVTIALSTQSGIQYGYKIADFGSYGDNTSDPDYPGTQKLTFIYRKDVVRPVKFEGLLRCTEAQACPAFNAWASGRFPYLMAADVTLDGVTRRINFVDIHAKANATSSSANDYARRKAGAEQLKAYLDTTYPNSNTLVLGDFNDVLEGTIATGVTPAVSSYNAFVTDPNYVSLTLPLARAGAQSTVGFNTLIDNVIATKQMANYYISGSAAVRTDLAAGIANYANSTTDHYPVFTRFSLTQMPLAVRNATATAALNLYPNPVTNSVRFEVAETGQNLHLSVYTTTGRLVLQGTGSVEQLNQQLNKRVAGLSNGLYVVRVVGAQQAYVSRFQKQ</sequence>
<proteinExistence type="predicted"/>
<evidence type="ECO:0000259" key="2">
    <source>
        <dbReference type="Pfam" id="PF18962"/>
    </source>
</evidence>
<dbReference type="GO" id="GO:0003824">
    <property type="term" value="F:catalytic activity"/>
    <property type="evidence" value="ECO:0007669"/>
    <property type="project" value="InterPro"/>
</dbReference>
<dbReference type="AlphaFoldDB" id="A0A246FGU1"/>
<evidence type="ECO:0000313" key="4">
    <source>
        <dbReference type="Proteomes" id="UP000197277"/>
    </source>
</evidence>
<dbReference type="OrthoDB" id="5500612at2"/>
<dbReference type="NCBIfam" id="NF038128">
    <property type="entry name" value="choice_anch_J"/>
    <property type="match status" value="1"/>
</dbReference>
<evidence type="ECO:0000259" key="1">
    <source>
        <dbReference type="Pfam" id="PF03372"/>
    </source>
</evidence>
<dbReference type="InterPro" id="IPR026444">
    <property type="entry name" value="Secre_tail"/>
</dbReference>
<accession>A0A246FGU1</accession>
<dbReference type="SUPFAM" id="SSF56219">
    <property type="entry name" value="DNase I-like"/>
    <property type="match status" value="1"/>
</dbReference>
<feature type="domain" description="Secretion system C-terminal sorting" evidence="2">
    <location>
        <begin position="985"/>
        <end position="1057"/>
    </location>
</feature>
<dbReference type="InterPro" id="IPR005135">
    <property type="entry name" value="Endo/exonuclease/phosphatase"/>
</dbReference>
<comment type="caution">
    <text evidence="3">The sequence shown here is derived from an EMBL/GenBank/DDBJ whole genome shotgun (WGS) entry which is preliminary data.</text>
</comment>
<dbReference type="EMBL" id="NIRR01000046">
    <property type="protein sequence ID" value="OWP61739.1"/>
    <property type="molecule type" value="Genomic_DNA"/>
</dbReference>
<gene>
    <name evidence="3" type="ORF">CDA63_17920</name>
</gene>
<protein>
    <submittedName>
        <fullName evidence="3">Uncharacterized protein</fullName>
    </submittedName>
</protein>
<evidence type="ECO:0000313" key="3">
    <source>
        <dbReference type="EMBL" id="OWP61739.1"/>
    </source>
</evidence>
<dbReference type="Pfam" id="PF03372">
    <property type="entry name" value="Exo_endo_phos"/>
    <property type="match status" value="1"/>
</dbReference>